<sequence length="315" mass="35889">MNDKNNKPVMAHESTWTDLKHFGIVSVTGGNQLYRNGYQQLLVKVFIEVTDWWGYSLPLTQSEFDSIVLIDGITGAALTKDRHRGDVGVWKYTEQQDSRFRQLPPNGPVQGPVPSGEFVYTKDFYVTSSSDRPIDLQLRIARADGEPFQSDRQKDFGALALVPLAPATYRPEQYSVRRTSAPYTSHGDIEKVEIFNLELIIDQQRMEFVTDFSMGAHLRIGSADSRYTGYYVAGYGNGRSIRTGMPVYWDLPDALGRDRSENWRVAWVLAYGKHGGRVWVRDPVARTSFELRDMYGNLHQLHLELTESPLAVRIY</sequence>
<protein>
    <submittedName>
        <fullName evidence="1">Uncharacterized protein</fullName>
    </submittedName>
</protein>
<proteinExistence type="predicted"/>
<name>A0ABY9GBM8_9PSED</name>
<keyword evidence="2" id="KW-1185">Reference proteome</keyword>
<evidence type="ECO:0000313" key="1">
    <source>
        <dbReference type="EMBL" id="WLH13026.1"/>
    </source>
</evidence>
<dbReference type="Proteomes" id="UP001230339">
    <property type="component" value="Chromosome"/>
</dbReference>
<reference evidence="1 2" key="1">
    <citation type="submission" date="2023-02" db="EMBL/GenBank/DDBJ databases">
        <title>Evolution of Hrp T3SS in non-pathogenic Pseudomonas fluorescens.</title>
        <authorList>
            <person name="Liao K."/>
            <person name="Wei H."/>
            <person name="Gu Y."/>
        </authorList>
    </citation>
    <scope>NUCLEOTIDE SEQUENCE [LARGE SCALE GENOMIC DNA]</scope>
    <source>
        <strain evidence="1 2">FP205</strain>
    </source>
</reference>
<accession>A0ABY9GBM8</accession>
<dbReference type="EMBL" id="CP117449">
    <property type="protein sequence ID" value="WLH13026.1"/>
    <property type="molecule type" value="Genomic_DNA"/>
</dbReference>
<dbReference type="RefSeq" id="WP_305387358.1">
    <property type="nucleotide sequence ID" value="NZ_CP117426.1"/>
</dbReference>
<gene>
    <name evidence="1" type="ORF">PSH57_01275</name>
</gene>
<evidence type="ECO:0000313" key="2">
    <source>
        <dbReference type="Proteomes" id="UP001230339"/>
    </source>
</evidence>
<organism evidence="1 2">
    <name type="scientific">Pseudomonas hefeiensis</name>
    <dbReference type="NCBI Taxonomy" id="2738125"/>
    <lineage>
        <taxon>Bacteria</taxon>
        <taxon>Pseudomonadati</taxon>
        <taxon>Pseudomonadota</taxon>
        <taxon>Gammaproteobacteria</taxon>
        <taxon>Pseudomonadales</taxon>
        <taxon>Pseudomonadaceae</taxon>
        <taxon>Pseudomonas</taxon>
    </lineage>
</organism>